<feature type="region of interest" description="Disordered" evidence="2">
    <location>
        <begin position="122"/>
        <end position="143"/>
    </location>
</feature>
<evidence type="ECO:0000256" key="2">
    <source>
        <dbReference type="SAM" id="MobiDB-lite"/>
    </source>
</evidence>
<feature type="domain" description="Histidine kinase/HSP90-like ATPase" evidence="3">
    <location>
        <begin position="52"/>
        <end position="176"/>
    </location>
</feature>
<dbReference type="Gene3D" id="3.30.565.10">
    <property type="entry name" value="Histidine kinase-like ATPase, C-terminal domain"/>
    <property type="match status" value="1"/>
</dbReference>
<name>A0A640RZ43_9ACTN</name>
<proteinExistence type="predicted"/>
<dbReference type="GO" id="GO:0004674">
    <property type="term" value="F:protein serine/threonine kinase activity"/>
    <property type="evidence" value="ECO:0007669"/>
    <property type="project" value="UniProtKB-KW"/>
</dbReference>
<accession>A0A640RZ43</accession>
<dbReference type="InterPro" id="IPR050267">
    <property type="entry name" value="Anti-sigma-factor_SerPK"/>
</dbReference>
<keyword evidence="1" id="KW-0808">Transferase</keyword>
<dbReference type="Pfam" id="PF13581">
    <property type="entry name" value="HATPase_c_2"/>
    <property type="match status" value="1"/>
</dbReference>
<evidence type="ECO:0000313" key="4">
    <source>
        <dbReference type="EMBL" id="GFE04024.1"/>
    </source>
</evidence>
<sequence>MRHHWSRYATNANVVGMTTKPDTPTGAAQLATPTTNLISAPDPADHTFAMRFTSTPRGARLARRLVAVRLDAWGMPYGTEPHEAIVLIVAELAANAVRHGHVPGRDFHLRLCHEERSGAARVEVTDTRGERMPPRPAVAHPVPGVTESGRGLLLVAHLAARWDWHLRPDGPGKTVWAEYVLPGTGTGAARFVPGDL</sequence>
<evidence type="ECO:0000313" key="5">
    <source>
        <dbReference type="Proteomes" id="UP000435837"/>
    </source>
</evidence>
<protein>
    <recommendedName>
        <fullName evidence="3">Histidine kinase/HSP90-like ATPase domain-containing protein</fullName>
    </recommendedName>
</protein>
<dbReference type="EMBL" id="BLIN01000001">
    <property type="protein sequence ID" value="GFE04024.1"/>
    <property type="molecule type" value="Genomic_DNA"/>
</dbReference>
<organism evidence="4 5">
    <name type="scientific">Streptomyces caniferus</name>
    <dbReference type="NCBI Taxonomy" id="285557"/>
    <lineage>
        <taxon>Bacteria</taxon>
        <taxon>Bacillati</taxon>
        <taxon>Actinomycetota</taxon>
        <taxon>Actinomycetes</taxon>
        <taxon>Kitasatosporales</taxon>
        <taxon>Streptomycetaceae</taxon>
        <taxon>Streptomyces</taxon>
    </lineage>
</organism>
<feature type="compositionally biased region" description="Basic and acidic residues" evidence="2">
    <location>
        <begin position="122"/>
        <end position="133"/>
    </location>
</feature>
<dbReference type="InterPro" id="IPR036890">
    <property type="entry name" value="HATPase_C_sf"/>
</dbReference>
<dbReference type="SUPFAM" id="SSF55874">
    <property type="entry name" value="ATPase domain of HSP90 chaperone/DNA topoisomerase II/histidine kinase"/>
    <property type="match status" value="1"/>
</dbReference>
<reference evidence="4 5" key="1">
    <citation type="submission" date="2019-12" db="EMBL/GenBank/DDBJ databases">
        <title>Whole genome shotgun sequence of Streptomyces caniferus NBRC 15389.</title>
        <authorList>
            <person name="Ichikawa N."/>
            <person name="Kimura A."/>
            <person name="Kitahashi Y."/>
            <person name="Komaki H."/>
            <person name="Tamura T."/>
        </authorList>
    </citation>
    <scope>NUCLEOTIDE SEQUENCE [LARGE SCALE GENOMIC DNA]</scope>
    <source>
        <strain evidence="4 5">NBRC 15389</strain>
    </source>
</reference>
<gene>
    <name evidence="4" type="ORF">Scani_02920</name>
</gene>
<dbReference type="PANTHER" id="PTHR35526">
    <property type="entry name" value="ANTI-SIGMA-F FACTOR RSBW-RELATED"/>
    <property type="match status" value="1"/>
</dbReference>
<keyword evidence="1" id="KW-0418">Kinase</keyword>
<keyword evidence="1" id="KW-0723">Serine/threonine-protein kinase</keyword>
<comment type="caution">
    <text evidence="4">The sequence shown here is derived from an EMBL/GenBank/DDBJ whole genome shotgun (WGS) entry which is preliminary data.</text>
</comment>
<dbReference type="InterPro" id="IPR003594">
    <property type="entry name" value="HATPase_dom"/>
</dbReference>
<dbReference type="CDD" id="cd16936">
    <property type="entry name" value="HATPase_RsbW-like"/>
    <property type="match status" value="1"/>
</dbReference>
<dbReference type="AlphaFoldDB" id="A0A640RZ43"/>
<evidence type="ECO:0000259" key="3">
    <source>
        <dbReference type="Pfam" id="PF13581"/>
    </source>
</evidence>
<dbReference type="PANTHER" id="PTHR35526:SF3">
    <property type="entry name" value="ANTI-SIGMA-F FACTOR RSBW"/>
    <property type="match status" value="1"/>
</dbReference>
<evidence type="ECO:0000256" key="1">
    <source>
        <dbReference type="ARBA" id="ARBA00022527"/>
    </source>
</evidence>
<dbReference type="Proteomes" id="UP000435837">
    <property type="component" value="Unassembled WGS sequence"/>
</dbReference>